<comment type="similarity">
    <text evidence="3">Belongs to the TO family.</text>
</comment>
<dbReference type="PANTHER" id="PTHR11008:SF25">
    <property type="entry name" value="IP09473P-RELATED"/>
    <property type="match status" value="1"/>
</dbReference>
<dbReference type="EnsemblMetazoa" id="MDOA004595-RA">
    <property type="protein sequence ID" value="MDOA004595-PA"/>
    <property type="gene ID" value="MDOA004595"/>
</dbReference>
<accession>A0A1I8MGD2</accession>
<keyword evidence="2" id="KW-0090">Biological rhythms</keyword>
<dbReference type="KEGG" id="mde:101890664"/>
<proteinExistence type="inferred from homology"/>
<feature type="signal peptide" evidence="4">
    <location>
        <begin position="1"/>
        <end position="23"/>
    </location>
</feature>
<organism evidence="5">
    <name type="scientific">Musca domestica</name>
    <name type="common">House fly</name>
    <dbReference type="NCBI Taxonomy" id="7370"/>
    <lineage>
        <taxon>Eukaryota</taxon>
        <taxon>Metazoa</taxon>
        <taxon>Ecdysozoa</taxon>
        <taxon>Arthropoda</taxon>
        <taxon>Hexapoda</taxon>
        <taxon>Insecta</taxon>
        <taxon>Pterygota</taxon>
        <taxon>Neoptera</taxon>
        <taxon>Endopterygota</taxon>
        <taxon>Diptera</taxon>
        <taxon>Brachycera</taxon>
        <taxon>Muscomorpha</taxon>
        <taxon>Muscoidea</taxon>
        <taxon>Muscidae</taxon>
        <taxon>Musca</taxon>
    </lineage>
</organism>
<dbReference type="FunFam" id="3.15.10.30:FF:000001">
    <property type="entry name" value="Takeout-like protein 1"/>
    <property type="match status" value="1"/>
</dbReference>
<dbReference type="OrthoDB" id="8175281at2759"/>
<sequence length="261" mass="29245">MDFKLKITSVLVICIIYISLADGAKFLTEKPSFLSSCKTSDPSFTNCLANNFQGLFQQWKKGIPGLKSFGTLDPLHIKKIKFHHNQPPIDLHIHLQEVDINGLGDVKATETSFDPKKLSATIVLVVPNLKLQSDYSIKGKTRHLTLDGNGKLDLNASNMVIHLKVQLKLRESDGLKFGDIEKLNLNIKEVGDLHIHLDNLFNGQKELESSVNDFLNQSWRSFYEAVRPGISAAIEAVVKDRLPKAFAYIPANYFIEDIDSL</sequence>
<dbReference type="InterPro" id="IPR038606">
    <property type="entry name" value="To_sf"/>
</dbReference>
<protein>
    <submittedName>
        <fullName evidence="7">Circadian clock-controlled protein</fullName>
    </submittedName>
</protein>
<dbReference type="GO" id="GO:0005615">
    <property type="term" value="C:extracellular space"/>
    <property type="evidence" value="ECO:0007669"/>
    <property type="project" value="TreeGrafter"/>
</dbReference>
<evidence type="ECO:0000256" key="1">
    <source>
        <dbReference type="ARBA" id="ARBA00022729"/>
    </source>
</evidence>
<dbReference type="eggNOG" id="ENOG502RXKT">
    <property type="taxonomic scope" value="Eukaryota"/>
</dbReference>
<dbReference type="AlphaFoldDB" id="A0A1I8MGD2"/>
<evidence type="ECO:0000313" key="5">
    <source>
        <dbReference type="EnsemblMetazoa" id="MDOA004595-PA"/>
    </source>
</evidence>
<evidence type="ECO:0000256" key="3">
    <source>
        <dbReference type="ARBA" id="ARBA00060902"/>
    </source>
</evidence>
<evidence type="ECO:0000256" key="4">
    <source>
        <dbReference type="SAM" id="SignalP"/>
    </source>
</evidence>
<dbReference type="PANTHER" id="PTHR11008">
    <property type="entry name" value="PROTEIN TAKEOUT-LIKE PROTEIN"/>
    <property type="match status" value="1"/>
</dbReference>
<evidence type="ECO:0000313" key="7">
    <source>
        <dbReference type="RefSeq" id="XP_005184808.1"/>
    </source>
</evidence>
<keyword evidence="6" id="KW-1185">Reference proteome</keyword>
<gene>
    <name evidence="5" type="primary">101890664</name>
    <name evidence="7" type="synonym">LOC101890664</name>
</gene>
<name>A0A1I8MGD2_MUSDO</name>
<dbReference type="SMART" id="SM00700">
    <property type="entry name" value="JHBP"/>
    <property type="match status" value="1"/>
</dbReference>
<dbReference type="RefSeq" id="XP_005184808.1">
    <property type="nucleotide sequence ID" value="XM_005184751.3"/>
</dbReference>
<keyword evidence="1 4" id="KW-0732">Signal</keyword>
<dbReference type="InterPro" id="IPR010562">
    <property type="entry name" value="Haemolymph_juvenile_hormone-bd"/>
</dbReference>
<dbReference type="VEuPathDB" id="VectorBase:MDOA004595"/>
<dbReference type="GeneID" id="101890664"/>
<evidence type="ECO:0000256" key="2">
    <source>
        <dbReference type="ARBA" id="ARBA00023108"/>
    </source>
</evidence>
<dbReference type="Pfam" id="PF06585">
    <property type="entry name" value="JHBP"/>
    <property type="match status" value="1"/>
</dbReference>
<dbReference type="Proteomes" id="UP001652621">
    <property type="component" value="Unplaced"/>
</dbReference>
<evidence type="ECO:0000313" key="6">
    <source>
        <dbReference type="Proteomes" id="UP001652621"/>
    </source>
</evidence>
<dbReference type="GO" id="GO:0007623">
    <property type="term" value="P:circadian rhythm"/>
    <property type="evidence" value="ECO:0007669"/>
    <property type="project" value="UniProtKB-ARBA"/>
</dbReference>
<feature type="chain" id="PRO_5044560352" evidence="4">
    <location>
        <begin position="24"/>
        <end position="261"/>
    </location>
</feature>
<reference evidence="7" key="2">
    <citation type="submission" date="2025-04" db="UniProtKB">
        <authorList>
            <consortium name="RefSeq"/>
        </authorList>
    </citation>
    <scope>IDENTIFICATION</scope>
    <source>
        <strain evidence="7">Aabys</strain>
    </source>
</reference>
<dbReference type="VEuPathDB" id="VectorBase:MDOMA2_013477"/>
<reference evidence="5" key="1">
    <citation type="submission" date="2020-05" db="UniProtKB">
        <authorList>
            <consortium name="EnsemblMetazoa"/>
        </authorList>
    </citation>
    <scope>IDENTIFICATION</scope>
    <source>
        <strain evidence="5">Aabys</strain>
    </source>
</reference>
<dbReference type="Gene3D" id="3.15.10.30">
    <property type="entry name" value="Haemolymph juvenile hormone binding protein"/>
    <property type="match status" value="1"/>
</dbReference>